<dbReference type="EMBL" id="CP035108">
    <property type="protein sequence ID" value="QAR33209.1"/>
    <property type="molecule type" value="Genomic_DNA"/>
</dbReference>
<dbReference type="Gene3D" id="3.40.50.2300">
    <property type="match status" value="1"/>
</dbReference>
<accession>A0A3R5X2V7</accession>
<organism evidence="1 2">
    <name type="scientific">Geovibrio thiophilus</name>
    <dbReference type="NCBI Taxonomy" id="139438"/>
    <lineage>
        <taxon>Bacteria</taxon>
        <taxon>Pseudomonadati</taxon>
        <taxon>Deferribacterota</taxon>
        <taxon>Deferribacteres</taxon>
        <taxon>Deferribacterales</taxon>
        <taxon>Geovibrionaceae</taxon>
        <taxon>Geovibrio</taxon>
    </lineage>
</organism>
<dbReference type="Proteomes" id="UP000287502">
    <property type="component" value="Chromosome"/>
</dbReference>
<reference evidence="1 2" key="1">
    <citation type="submission" date="2019-01" db="EMBL/GenBank/DDBJ databases">
        <title>Geovibrio thiophilus DSM 11263, complete genome.</title>
        <authorList>
            <person name="Spring S."/>
            <person name="Bunk B."/>
            <person name="Sproer C."/>
        </authorList>
    </citation>
    <scope>NUCLEOTIDE SEQUENCE [LARGE SCALE GENOMIC DNA]</scope>
    <source>
        <strain evidence="1 2">DSM 11263</strain>
    </source>
</reference>
<keyword evidence="2" id="KW-1185">Reference proteome</keyword>
<evidence type="ECO:0000313" key="2">
    <source>
        <dbReference type="Proteomes" id="UP000287502"/>
    </source>
</evidence>
<protein>
    <submittedName>
        <fullName evidence="1">Response regulator transcription factor</fullName>
    </submittedName>
</protein>
<dbReference type="RefSeq" id="WP_128466495.1">
    <property type="nucleotide sequence ID" value="NZ_CP035108.1"/>
</dbReference>
<dbReference type="KEGG" id="gtl:EP073_07270"/>
<dbReference type="InterPro" id="IPR011006">
    <property type="entry name" value="CheY-like_superfamily"/>
</dbReference>
<dbReference type="AlphaFoldDB" id="A0A3R5X2V7"/>
<gene>
    <name evidence="1" type="ORF">EP073_07270</name>
</gene>
<sequence>MKAYDVLLIDDEKSFTDTVKAELEKAGIGAATANCKGEVFYCLEKKHQDGENFYLIVMDMHCKFITHEELKSVINSLDGVMPHVLFATGADKMLQKNIGGDAFKPKLLLERMLKTLLNHPSMADKINNKCC</sequence>
<name>A0A3R5X2V7_9BACT</name>
<evidence type="ECO:0000313" key="1">
    <source>
        <dbReference type="EMBL" id="QAR33209.1"/>
    </source>
</evidence>
<dbReference type="SUPFAM" id="SSF52172">
    <property type="entry name" value="CheY-like"/>
    <property type="match status" value="1"/>
</dbReference>
<proteinExistence type="predicted"/>